<sequence length="134" mass="14891">MSTSHDDLYKRYLRATISQDADAVAGLFTDDGVIEAPLVPAGGAFPTRMEGRGEIREQLAAYYLRPADTERQVDFEKSRYVLHDTADPDVFIVEIDTAFTTPSGPTTMSLVQIFRLRDGQISLIRDYFAPDAVA</sequence>
<dbReference type="Pfam" id="PF12680">
    <property type="entry name" value="SnoaL_2"/>
    <property type="match status" value="1"/>
</dbReference>
<dbReference type="OrthoDB" id="3681559at2"/>
<gene>
    <name evidence="2" type="ORF">FKR81_03215</name>
</gene>
<dbReference type="InterPro" id="IPR037401">
    <property type="entry name" value="SnoaL-like"/>
</dbReference>
<dbReference type="SUPFAM" id="SSF54427">
    <property type="entry name" value="NTF2-like"/>
    <property type="match status" value="1"/>
</dbReference>
<dbReference type="Proteomes" id="UP000316639">
    <property type="component" value="Unassembled WGS sequence"/>
</dbReference>
<dbReference type="RefSeq" id="WP_146349375.1">
    <property type="nucleotide sequence ID" value="NZ_VOBR01000002.1"/>
</dbReference>
<reference evidence="2 3" key="1">
    <citation type="submission" date="2019-07" db="EMBL/GenBank/DDBJ databases">
        <title>Lentzea xizangensis sp. nov., isolated from Qinghai-Tibetan Plateau Soils.</title>
        <authorList>
            <person name="Huang J."/>
        </authorList>
    </citation>
    <scope>NUCLEOTIDE SEQUENCE [LARGE SCALE GENOMIC DNA]</scope>
    <source>
        <strain evidence="2 3">FXJ1.1311</strain>
    </source>
</reference>
<dbReference type="AlphaFoldDB" id="A0A563F1I2"/>
<name>A0A563F1I2_9PSEU</name>
<feature type="domain" description="SnoaL-like" evidence="1">
    <location>
        <begin position="10"/>
        <end position="122"/>
    </location>
</feature>
<evidence type="ECO:0000313" key="3">
    <source>
        <dbReference type="Proteomes" id="UP000316639"/>
    </source>
</evidence>
<keyword evidence="3" id="KW-1185">Reference proteome</keyword>
<comment type="caution">
    <text evidence="2">The sequence shown here is derived from an EMBL/GenBank/DDBJ whole genome shotgun (WGS) entry which is preliminary data.</text>
</comment>
<dbReference type="InterPro" id="IPR032710">
    <property type="entry name" value="NTF2-like_dom_sf"/>
</dbReference>
<evidence type="ECO:0000259" key="1">
    <source>
        <dbReference type="Pfam" id="PF12680"/>
    </source>
</evidence>
<proteinExistence type="predicted"/>
<organism evidence="2 3">
    <name type="scientific">Lentzea tibetensis</name>
    <dbReference type="NCBI Taxonomy" id="2591470"/>
    <lineage>
        <taxon>Bacteria</taxon>
        <taxon>Bacillati</taxon>
        <taxon>Actinomycetota</taxon>
        <taxon>Actinomycetes</taxon>
        <taxon>Pseudonocardiales</taxon>
        <taxon>Pseudonocardiaceae</taxon>
        <taxon>Lentzea</taxon>
    </lineage>
</organism>
<dbReference type="Gene3D" id="3.10.450.50">
    <property type="match status" value="1"/>
</dbReference>
<accession>A0A563F1I2</accession>
<evidence type="ECO:0000313" key="2">
    <source>
        <dbReference type="EMBL" id="TWP53779.1"/>
    </source>
</evidence>
<dbReference type="EMBL" id="VOBR01000002">
    <property type="protein sequence ID" value="TWP53779.1"/>
    <property type="molecule type" value="Genomic_DNA"/>
</dbReference>
<protein>
    <submittedName>
        <fullName evidence="2">Nuclear transport factor 2 family protein</fullName>
    </submittedName>
</protein>